<sequence>MCMTYASRYSMCVCGYTSASVGPAMTIVRPWAWNVNLMAYSENEDKNLTAVRRFQILRDIMARLQYHVC</sequence>
<evidence type="ECO:0000313" key="2">
    <source>
        <dbReference type="Proteomes" id="UP000092154"/>
    </source>
</evidence>
<dbReference type="AlphaFoldDB" id="A0A1B7N4E4"/>
<proteinExistence type="predicted"/>
<evidence type="ECO:0000313" key="1">
    <source>
        <dbReference type="EMBL" id="OAX39734.1"/>
    </source>
</evidence>
<organism evidence="1 2">
    <name type="scientific">Rhizopogon vinicolor AM-OR11-026</name>
    <dbReference type="NCBI Taxonomy" id="1314800"/>
    <lineage>
        <taxon>Eukaryota</taxon>
        <taxon>Fungi</taxon>
        <taxon>Dikarya</taxon>
        <taxon>Basidiomycota</taxon>
        <taxon>Agaricomycotina</taxon>
        <taxon>Agaricomycetes</taxon>
        <taxon>Agaricomycetidae</taxon>
        <taxon>Boletales</taxon>
        <taxon>Suillineae</taxon>
        <taxon>Rhizopogonaceae</taxon>
        <taxon>Rhizopogon</taxon>
    </lineage>
</organism>
<dbReference type="OrthoDB" id="4062651at2759"/>
<gene>
    <name evidence="1" type="ORF">K503DRAFT_59502</name>
</gene>
<dbReference type="InParanoid" id="A0A1B7N4E4"/>
<accession>A0A1B7N4E4</accession>
<dbReference type="Proteomes" id="UP000092154">
    <property type="component" value="Unassembled WGS sequence"/>
</dbReference>
<keyword evidence="2" id="KW-1185">Reference proteome</keyword>
<reference evidence="1 2" key="1">
    <citation type="submission" date="2016-06" db="EMBL/GenBank/DDBJ databases">
        <title>Comparative genomics of the ectomycorrhizal sister species Rhizopogon vinicolor and Rhizopogon vesiculosus (Basidiomycota: Boletales) reveals a divergence of the mating type B locus.</title>
        <authorList>
            <consortium name="DOE Joint Genome Institute"/>
            <person name="Mujic A.B."/>
            <person name="Kuo A."/>
            <person name="Tritt A."/>
            <person name="Lipzen A."/>
            <person name="Chen C."/>
            <person name="Johnson J."/>
            <person name="Sharma A."/>
            <person name="Barry K."/>
            <person name="Grigoriev I.V."/>
            <person name="Spatafora J.W."/>
        </authorList>
    </citation>
    <scope>NUCLEOTIDE SEQUENCE [LARGE SCALE GENOMIC DNA]</scope>
    <source>
        <strain evidence="1 2">AM-OR11-026</strain>
    </source>
</reference>
<dbReference type="EMBL" id="KV448238">
    <property type="protein sequence ID" value="OAX39734.1"/>
    <property type="molecule type" value="Genomic_DNA"/>
</dbReference>
<protein>
    <submittedName>
        <fullName evidence="1">Uncharacterized protein</fullName>
    </submittedName>
</protein>
<name>A0A1B7N4E4_9AGAM</name>